<evidence type="ECO:0000256" key="7">
    <source>
        <dbReference type="ARBA" id="ARBA00034617"/>
    </source>
</evidence>
<dbReference type="Pfam" id="PF13625">
    <property type="entry name" value="Helicase_C_3"/>
    <property type="match status" value="1"/>
</dbReference>
<dbReference type="PROSITE" id="PS51194">
    <property type="entry name" value="HELICASE_CTER"/>
    <property type="match status" value="1"/>
</dbReference>
<dbReference type="Gene3D" id="3.40.50.300">
    <property type="entry name" value="P-loop containing nucleotide triphosphate hydrolases"/>
    <property type="match status" value="2"/>
</dbReference>
<dbReference type="InterPro" id="IPR001650">
    <property type="entry name" value="Helicase_C-like"/>
</dbReference>
<dbReference type="AlphaFoldDB" id="A0A2V5K505"/>
<dbReference type="InterPro" id="IPR014001">
    <property type="entry name" value="Helicase_ATP-bd"/>
</dbReference>
<evidence type="ECO:0000256" key="6">
    <source>
        <dbReference type="ARBA" id="ARBA00023235"/>
    </source>
</evidence>
<organism evidence="12 13">
    <name type="scientific">Paenibacillus flagellatus</name>
    <dbReference type="NCBI Taxonomy" id="2211139"/>
    <lineage>
        <taxon>Bacteria</taxon>
        <taxon>Bacillati</taxon>
        <taxon>Bacillota</taxon>
        <taxon>Bacilli</taxon>
        <taxon>Bacillales</taxon>
        <taxon>Paenibacillaceae</taxon>
        <taxon>Paenibacillus</taxon>
    </lineage>
</organism>
<dbReference type="GO" id="GO:0016787">
    <property type="term" value="F:hydrolase activity"/>
    <property type="evidence" value="ECO:0007669"/>
    <property type="project" value="UniProtKB-KW"/>
</dbReference>
<dbReference type="GO" id="GO:0043138">
    <property type="term" value="F:3'-5' DNA helicase activity"/>
    <property type="evidence" value="ECO:0007669"/>
    <property type="project" value="UniProtKB-EC"/>
</dbReference>
<evidence type="ECO:0000259" key="11">
    <source>
        <dbReference type="PROSITE" id="PS51194"/>
    </source>
</evidence>
<dbReference type="SMART" id="SM00487">
    <property type="entry name" value="DEXDc"/>
    <property type="match status" value="1"/>
</dbReference>
<accession>A0A2V5K505</accession>
<proteinExistence type="inferred from homology"/>
<dbReference type="PANTHER" id="PTHR11274">
    <property type="entry name" value="RAD25/XP-B DNA REPAIR HELICASE"/>
    <property type="match status" value="1"/>
</dbReference>
<keyword evidence="4 12" id="KW-0347">Helicase</keyword>
<dbReference type="Pfam" id="PF04851">
    <property type="entry name" value="ResIII"/>
    <property type="match status" value="1"/>
</dbReference>
<dbReference type="PRINTS" id="PR00851">
    <property type="entry name" value="XRODRMPGMNTB"/>
</dbReference>
<keyword evidence="2" id="KW-0547">Nucleotide-binding</keyword>
<evidence type="ECO:0000256" key="2">
    <source>
        <dbReference type="ARBA" id="ARBA00022741"/>
    </source>
</evidence>
<dbReference type="SMART" id="SM00490">
    <property type="entry name" value="HELICc"/>
    <property type="match status" value="1"/>
</dbReference>
<dbReference type="InterPro" id="IPR032438">
    <property type="entry name" value="ERCC3_RAD25_C"/>
</dbReference>
<dbReference type="RefSeq" id="WP_110840450.1">
    <property type="nucleotide sequence ID" value="NZ_QJVJ01000005.1"/>
</dbReference>
<protein>
    <recommendedName>
        <fullName evidence="8">DNA 3'-5' helicase</fullName>
        <ecNumber evidence="8">5.6.2.4</ecNumber>
    </recommendedName>
</protein>
<dbReference type="CDD" id="cd18029">
    <property type="entry name" value="DEXHc_XPB"/>
    <property type="match status" value="1"/>
</dbReference>
<dbReference type="InterPro" id="IPR006935">
    <property type="entry name" value="Helicase/UvrB_N"/>
</dbReference>
<dbReference type="InterPro" id="IPR032830">
    <property type="entry name" value="XPB/Ssl2_N"/>
</dbReference>
<dbReference type="InterPro" id="IPR027417">
    <property type="entry name" value="P-loop_NTPase"/>
</dbReference>
<reference evidence="12 13" key="1">
    <citation type="submission" date="2018-05" db="EMBL/GenBank/DDBJ databases">
        <title>Paenibacillus flagellatus sp. nov., isolated from selenium mineral soil.</title>
        <authorList>
            <person name="Dai X."/>
        </authorList>
    </citation>
    <scope>NUCLEOTIDE SEQUENCE [LARGE SCALE GENOMIC DNA]</scope>
    <source>
        <strain evidence="12 13">DXL2</strain>
    </source>
</reference>
<feature type="domain" description="Helicase C-terminal" evidence="11">
    <location>
        <begin position="413"/>
        <end position="566"/>
    </location>
</feature>
<evidence type="ECO:0000313" key="13">
    <source>
        <dbReference type="Proteomes" id="UP000247476"/>
    </source>
</evidence>
<comment type="catalytic activity">
    <reaction evidence="9">
        <text>ATP + H2O = ADP + phosphate + H(+)</text>
        <dbReference type="Rhea" id="RHEA:13065"/>
        <dbReference type="ChEBI" id="CHEBI:15377"/>
        <dbReference type="ChEBI" id="CHEBI:15378"/>
        <dbReference type="ChEBI" id="CHEBI:30616"/>
        <dbReference type="ChEBI" id="CHEBI:43474"/>
        <dbReference type="ChEBI" id="CHEBI:456216"/>
        <dbReference type="EC" id="5.6.2.4"/>
    </reaction>
</comment>
<dbReference type="Pfam" id="PF16203">
    <property type="entry name" value="ERCC3_RAD25_C"/>
    <property type="match status" value="1"/>
</dbReference>
<dbReference type="CDD" id="cd18789">
    <property type="entry name" value="SF2_C_XPB"/>
    <property type="match status" value="1"/>
</dbReference>
<feature type="domain" description="Helicase ATP-binding" evidence="10">
    <location>
        <begin position="202"/>
        <end position="358"/>
    </location>
</feature>
<comment type="catalytic activity">
    <reaction evidence="7">
        <text>Couples ATP hydrolysis with the unwinding of duplex DNA by translocating in the 3'-5' direction.</text>
        <dbReference type="EC" id="5.6.2.4"/>
    </reaction>
</comment>
<keyword evidence="6" id="KW-0413">Isomerase</keyword>
<sequence length="570" mass="64358">MRYDPGKPLMVQSDSTLMLEADHPESEAAGAALSRFAELVKTPGHIHTYRMTPMSLWNAASSGMGAERILDVLNGYGKFDVPLQVRQNVNHFVGRYGLVKLTLDGQRLMLVSDERELLDKLAGYKSLQSYFVGSPGEGGLEVDPAYRGMIKQDLIRLGFPVQDLAGYHHGETMPIRLRDATAGGRPFRLRDYQRAAVDAFYDGERLHGGSGIVVLPCGAGKTVIGIAALARLQCAALILTTNVASVRQWKRELLDKTDLDEQLVGEYSGERKEVRPVTIATYQILTHRQRKDDPFLHMSLFNERDWGLIIYDEVHLLPAPVFRATADIQATRRLGLTATLVREDGRQEDVFSLVGPKLFEAGWKDLEQKGWVAHVECTEVRVPMPEPVRERYVRAEPKHKHRIAGENPVKLEVLSRLLDKHKEEQTLIIGQYLDQLKTIADSVRAPMISGEMPHEERDGLYARFNRGDIKTLVVSKVANFAVDLPDARVAIQVSGSFGSRQEEAQRLGRILRPKEEDNRAYFYSLVSDDTREQEFAIHRQLFLLEQGYRYEIRKAAETDVREERETEGAT</sequence>
<gene>
    <name evidence="12" type="ORF">DLM86_13035</name>
</gene>
<evidence type="ECO:0000256" key="1">
    <source>
        <dbReference type="ARBA" id="ARBA00006637"/>
    </source>
</evidence>
<evidence type="ECO:0000313" key="12">
    <source>
        <dbReference type="EMBL" id="PYI54391.1"/>
    </source>
</evidence>
<comment type="caution">
    <text evidence="12">The sequence shown here is derived from an EMBL/GenBank/DDBJ whole genome shotgun (WGS) entry which is preliminary data.</text>
</comment>
<dbReference type="NCBIfam" id="NF045503">
    <property type="entry name" value="repair_heli_XPB"/>
    <property type="match status" value="1"/>
</dbReference>
<dbReference type="PANTHER" id="PTHR11274:SF0">
    <property type="entry name" value="GENERAL TRANSCRIPTION AND DNA REPAIR FACTOR IIH HELICASE SUBUNIT XPB"/>
    <property type="match status" value="1"/>
</dbReference>
<evidence type="ECO:0000256" key="5">
    <source>
        <dbReference type="ARBA" id="ARBA00022840"/>
    </source>
</evidence>
<dbReference type="EMBL" id="QJVJ01000005">
    <property type="protein sequence ID" value="PYI54391.1"/>
    <property type="molecule type" value="Genomic_DNA"/>
</dbReference>
<keyword evidence="5" id="KW-0067">ATP-binding</keyword>
<dbReference type="EC" id="5.6.2.4" evidence="8"/>
<dbReference type="OrthoDB" id="9802848at2"/>
<dbReference type="GO" id="GO:0005524">
    <property type="term" value="F:ATP binding"/>
    <property type="evidence" value="ECO:0007669"/>
    <property type="project" value="UniProtKB-KW"/>
</dbReference>
<keyword evidence="3" id="KW-0378">Hydrolase</keyword>
<evidence type="ECO:0000256" key="9">
    <source>
        <dbReference type="ARBA" id="ARBA00048988"/>
    </source>
</evidence>
<evidence type="ECO:0000256" key="3">
    <source>
        <dbReference type="ARBA" id="ARBA00022801"/>
    </source>
</evidence>
<evidence type="ECO:0000256" key="4">
    <source>
        <dbReference type="ARBA" id="ARBA00022806"/>
    </source>
</evidence>
<dbReference type="PROSITE" id="PS51192">
    <property type="entry name" value="HELICASE_ATP_BIND_1"/>
    <property type="match status" value="1"/>
</dbReference>
<dbReference type="InterPro" id="IPR050615">
    <property type="entry name" value="ATP-dep_DNA_Helicase"/>
</dbReference>
<evidence type="ECO:0000256" key="8">
    <source>
        <dbReference type="ARBA" id="ARBA00034808"/>
    </source>
</evidence>
<dbReference type="GO" id="GO:0003677">
    <property type="term" value="F:DNA binding"/>
    <property type="evidence" value="ECO:0007669"/>
    <property type="project" value="InterPro"/>
</dbReference>
<dbReference type="SUPFAM" id="SSF52540">
    <property type="entry name" value="P-loop containing nucleoside triphosphate hydrolases"/>
    <property type="match status" value="2"/>
</dbReference>
<evidence type="ECO:0000259" key="10">
    <source>
        <dbReference type="PROSITE" id="PS51192"/>
    </source>
</evidence>
<name>A0A2V5K505_9BACL</name>
<keyword evidence="13" id="KW-1185">Reference proteome</keyword>
<dbReference type="Proteomes" id="UP000247476">
    <property type="component" value="Unassembled WGS sequence"/>
</dbReference>
<comment type="similarity">
    <text evidence="1">Belongs to the helicase family. RAD25/XPB subfamily.</text>
</comment>